<sequence length="148" mass="16580">MLIVCHNHKDFVNATCNALVRIREKIHGLRLDINALRYHISPALSGESAGYPVKFPMDTVEVFQLLNAKLEDITLRNTLVNDRFVTFTYTNYLKLIGGGSVGIGTRNILGTLMTDELANSINWRRVNDEFCLASTPLANVIIDKPFSN</sequence>
<proteinExistence type="predicted"/>
<dbReference type="EMBL" id="JTDE01002826">
    <property type="protein sequence ID" value="KAF7256823.1"/>
    <property type="molecule type" value="Genomic_DNA"/>
</dbReference>
<organism evidence="1 2">
    <name type="scientific">Paragonimus skrjabini miyazakii</name>
    <dbReference type="NCBI Taxonomy" id="59628"/>
    <lineage>
        <taxon>Eukaryota</taxon>
        <taxon>Metazoa</taxon>
        <taxon>Spiralia</taxon>
        <taxon>Lophotrochozoa</taxon>
        <taxon>Platyhelminthes</taxon>
        <taxon>Trematoda</taxon>
        <taxon>Digenea</taxon>
        <taxon>Plagiorchiida</taxon>
        <taxon>Troglotremata</taxon>
        <taxon>Troglotrematidae</taxon>
        <taxon>Paragonimus</taxon>
    </lineage>
</organism>
<accession>A0A8S9YUU3</accession>
<protein>
    <submittedName>
        <fullName evidence="1">Uncharacterized protein</fullName>
    </submittedName>
</protein>
<keyword evidence="2" id="KW-1185">Reference proteome</keyword>
<dbReference type="Proteomes" id="UP000822476">
    <property type="component" value="Unassembled WGS sequence"/>
</dbReference>
<dbReference type="OrthoDB" id="6159834at2759"/>
<comment type="caution">
    <text evidence="1">The sequence shown here is derived from an EMBL/GenBank/DDBJ whole genome shotgun (WGS) entry which is preliminary data.</text>
</comment>
<name>A0A8S9YUU3_9TREM</name>
<reference evidence="1" key="1">
    <citation type="submission" date="2019-07" db="EMBL/GenBank/DDBJ databases">
        <title>Annotation for the trematode Paragonimus miyazaki's.</title>
        <authorList>
            <person name="Choi Y.-J."/>
        </authorList>
    </citation>
    <scope>NUCLEOTIDE SEQUENCE</scope>
    <source>
        <strain evidence="1">Japan</strain>
    </source>
</reference>
<gene>
    <name evidence="1" type="ORF">EG68_09083</name>
</gene>
<evidence type="ECO:0000313" key="2">
    <source>
        <dbReference type="Proteomes" id="UP000822476"/>
    </source>
</evidence>
<dbReference type="AlphaFoldDB" id="A0A8S9YUU3"/>
<evidence type="ECO:0000313" key="1">
    <source>
        <dbReference type="EMBL" id="KAF7256823.1"/>
    </source>
</evidence>